<dbReference type="InterPro" id="IPR001012">
    <property type="entry name" value="UBX_dom"/>
</dbReference>
<dbReference type="PANTHER" id="PTHR23153">
    <property type="entry name" value="UBX-RELATED"/>
    <property type="match status" value="1"/>
</dbReference>
<dbReference type="Gene3D" id="1.20.58.2190">
    <property type="match status" value="1"/>
</dbReference>
<evidence type="ECO:0000313" key="3">
    <source>
        <dbReference type="EMBL" id="PSC75252.1"/>
    </source>
</evidence>
<reference evidence="3 4" key="1">
    <citation type="journal article" date="2018" name="Plant J.">
        <title>Genome sequences of Chlorella sorokiniana UTEX 1602 and Micractinium conductrix SAG 241.80: implications to maltose excretion by a green alga.</title>
        <authorList>
            <person name="Arriola M.B."/>
            <person name="Velmurugan N."/>
            <person name="Zhang Y."/>
            <person name="Plunkett M.H."/>
            <person name="Hondzo H."/>
            <person name="Barney B.M."/>
        </authorList>
    </citation>
    <scope>NUCLEOTIDE SEQUENCE [LARGE SCALE GENOMIC DNA]</scope>
    <source>
        <strain evidence="3 4">SAG 241.80</strain>
    </source>
</reference>
<feature type="compositionally biased region" description="Pro residues" evidence="1">
    <location>
        <begin position="95"/>
        <end position="115"/>
    </location>
</feature>
<dbReference type="CDD" id="cd09212">
    <property type="entry name" value="PUB"/>
    <property type="match status" value="1"/>
</dbReference>
<dbReference type="PANTHER" id="PTHR23153:SF38">
    <property type="entry name" value="UBX DOMAIN-CONTAINING PROTEIN 6"/>
    <property type="match status" value="1"/>
</dbReference>
<accession>A0A2P6VMC4</accession>
<feature type="compositionally biased region" description="Basic and acidic residues" evidence="1">
    <location>
        <begin position="308"/>
        <end position="319"/>
    </location>
</feature>
<dbReference type="SUPFAM" id="SSF143503">
    <property type="entry name" value="PUG domain-like"/>
    <property type="match status" value="1"/>
</dbReference>
<comment type="caution">
    <text evidence="3">The sequence shown here is derived from an EMBL/GenBank/DDBJ whole genome shotgun (WGS) entry which is preliminary data.</text>
</comment>
<dbReference type="SUPFAM" id="SSF54236">
    <property type="entry name" value="Ubiquitin-like"/>
    <property type="match status" value="1"/>
</dbReference>
<feature type="domain" description="UBX" evidence="2">
    <location>
        <begin position="377"/>
        <end position="452"/>
    </location>
</feature>
<feature type="region of interest" description="Disordered" evidence="1">
    <location>
        <begin position="262"/>
        <end position="325"/>
    </location>
</feature>
<dbReference type="Pfam" id="PF00789">
    <property type="entry name" value="UBX"/>
    <property type="match status" value="1"/>
</dbReference>
<dbReference type="OrthoDB" id="49605at2759"/>
<feature type="compositionally biased region" description="Low complexity" evidence="1">
    <location>
        <begin position="271"/>
        <end position="303"/>
    </location>
</feature>
<dbReference type="Pfam" id="PF09409">
    <property type="entry name" value="PUB"/>
    <property type="match status" value="1"/>
</dbReference>
<dbReference type="STRING" id="554055.A0A2P6VMC4"/>
<dbReference type="SMART" id="SM00580">
    <property type="entry name" value="PUG"/>
    <property type="match status" value="1"/>
</dbReference>
<feature type="region of interest" description="Disordered" evidence="1">
    <location>
        <begin position="13"/>
        <end position="129"/>
    </location>
</feature>
<dbReference type="InterPro" id="IPR018997">
    <property type="entry name" value="PUB_domain"/>
</dbReference>
<dbReference type="Gene3D" id="3.10.20.90">
    <property type="entry name" value="Phosphatidylinositol 3-kinase Catalytic Subunit, Chain A, domain 1"/>
    <property type="match status" value="1"/>
</dbReference>
<sequence length="483" mass="50175">MDELKDKLMKLGLFGSKVKPSKGVFSGTGHRLGSSDAQPQAGGAPRPAQPSAPRCPVLNVPAPVPAKRPAVPAAASPPQQQQQPPQQQQHQAVQQPPPPQQQPPQQPPAASPLPQPSAAFPGPVAPLEGDHAPEELRLAVAQLASDPGGAAAAEVLTRLLRNILAAPRDPKFRSLRLSNPRVQAAVVHTSGGAELMLACGFEIVFEEGGAGGGVDTVSGSSSGDAAAASGGGGGLAEGYAVLEEGAELEPLRNAVQLLTPLLPAAPPSSHGSNSTASAAPPPDSSNASGGSGTAAAPQQGRPQRPARPPREWEAPRERNTQLLLPTSVERDVPDWFFQRTGAELKASFMAAVGRRERGQQLMTRATRERLRAGARGPAPAYATVKVRFPEGISLQGEFGGGEPVAAVFAWVADCLSDPLHTYELVLPSRQPLEAAAQSVREADLLPSVALLFRWTGQSAAEMAHVPALRAELLRAARPAPVSY</sequence>
<keyword evidence="4" id="KW-1185">Reference proteome</keyword>
<protein>
    <submittedName>
        <fullName evidence="3">UBX domain-containing 6</fullName>
    </submittedName>
</protein>
<evidence type="ECO:0000259" key="2">
    <source>
        <dbReference type="PROSITE" id="PS50033"/>
    </source>
</evidence>
<dbReference type="PROSITE" id="PS50033">
    <property type="entry name" value="UBX"/>
    <property type="match status" value="1"/>
</dbReference>
<dbReference type="GO" id="GO:0005737">
    <property type="term" value="C:cytoplasm"/>
    <property type="evidence" value="ECO:0007669"/>
    <property type="project" value="TreeGrafter"/>
</dbReference>
<organism evidence="3 4">
    <name type="scientific">Micractinium conductrix</name>
    <dbReference type="NCBI Taxonomy" id="554055"/>
    <lineage>
        <taxon>Eukaryota</taxon>
        <taxon>Viridiplantae</taxon>
        <taxon>Chlorophyta</taxon>
        <taxon>core chlorophytes</taxon>
        <taxon>Trebouxiophyceae</taxon>
        <taxon>Chlorellales</taxon>
        <taxon>Chlorellaceae</taxon>
        <taxon>Chlorella clade</taxon>
        <taxon>Micractinium</taxon>
    </lineage>
</organism>
<dbReference type="EMBL" id="LHPF02000002">
    <property type="protein sequence ID" value="PSC75252.1"/>
    <property type="molecule type" value="Genomic_DNA"/>
</dbReference>
<feature type="compositionally biased region" description="Low complexity" evidence="1">
    <location>
        <begin position="65"/>
        <end position="94"/>
    </location>
</feature>
<evidence type="ECO:0000313" key="4">
    <source>
        <dbReference type="Proteomes" id="UP000239649"/>
    </source>
</evidence>
<name>A0A2P6VMC4_9CHLO</name>
<dbReference type="AlphaFoldDB" id="A0A2P6VMC4"/>
<dbReference type="InterPro" id="IPR036339">
    <property type="entry name" value="PUB-like_dom_sf"/>
</dbReference>
<dbReference type="SMART" id="SM00166">
    <property type="entry name" value="UBX"/>
    <property type="match status" value="1"/>
</dbReference>
<evidence type="ECO:0000256" key="1">
    <source>
        <dbReference type="SAM" id="MobiDB-lite"/>
    </source>
</evidence>
<dbReference type="Proteomes" id="UP000239649">
    <property type="component" value="Unassembled WGS sequence"/>
</dbReference>
<feature type="compositionally biased region" description="Low complexity" evidence="1">
    <location>
        <begin position="37"/>
        <end position="54"/>
    </location>
</feature>
<gene>
    <name evidence="3" type="ORF">C2E20_1173</name>
</gene>
<proteinExistence type="predicted"/>
<dbReference type="InterPro" id="IPR029071">
    <property type="entry name" value="Ubiquitin-like_domsf"/>
</dbReference>